<proteinExistence type="predicted"/>
<dbReference type="PANTHER" id="PTHR15885:SF1">
    <property type="entry name" value="COILED-COIL DOMAIN-CONTAINING PROTEIN 174"/>
    <property type="match status" value="1"/>
</dbReference>
<feature type="region of interest" description="Disordered" evidence="2">
    <location>
        <begin position="39"/>
        <end position="104"/>
    </location>
</feature>
<dbReference type="GO" id="GO:0005634">
    <property type="term" value="C:nucleus"/>
    <property type="evidence" value="ECO:0007669"/>
    <property type="project" value="TreeGrafter"/>
</dbReference>
<dbReference type="EMBL" id="MU853346">
    <property type="protein sequence ID" value="KAK4111307.1"/>
    <property type="molecule type" value="Genomic_DNA"/>
</dbReference>
<comment type="caution">
    <text evidence="3">The sequence shown here is derived from an EMBL/GenBank/DDBJ whole genome shotgun (WGS) entry which is preliminary data.</text>
</comment>
<reference evidence="3" key="1">
    <citation type="journal article" date="2023" name="Mol. Phylogenet. Evol.">
        <title>Genome-scale phylogeny and comparative genomics of the fungal order Sordariales.</title>
        <authorList>
            <person name="Hensen N."/>
            <person name="Bonometti L."/>
            <person name="Westerberg I."/>
            <person name="Brannstrom I.O."/>
            <person name="Guillou S."/>
            <person name="Cros-Aarteil S."/>
            <person name="Calhoun S."/>
            <person name="Haridas S."/>
            <person name="Kuo A."/>
            <person name="Mondo S."/>
            <person name="Pangilinan J."/>
            <person name="Riley R."/>
            <person name="LaButti K."/>
            <person name="Andreopoulos B."/>
            <person name="Lipzen A."/>
            <person name="Chen C."/>
            <person name="Yan M."/>
            <person name="Daum C."/>
            <person name="Ng V."/>
            <person name="Clum A."/>
            <person name="Steindorff A."/>
            <person name="Ohm R.A."/>
            <person name="Martin F."/>
            <person name="Silar P."/>
            <person name="Natvig D.O."/>
            <person name="Lalanne C."/>
            <person name="Gautier V."/>
            <person name="Ament-Velasquez S.L."/>
            <person name="Kruys A."/>
            <person name="Hutchinson M.I."/>
            <person name="Powell A.J."/>
            <person name="Barry K."/>
            <person name="Miller A.N."/>
            <person name="Grigoriev I.V."/>
            <person name="Debuchy R."/>
            <person name="Gladieux P."/>
            <person name="Hiltunen Thoren M."/>
            <person name="Johannesson H."/>
        </authorList>
    </citation>
    <scope>NUCLEOTIDE SEQUENCE</scope>
    <source>
        <strain evidence="3">CBS 508.74</strain>
    </source>
</reference>
<dbReference type="InterPro" id="IPR025066">
    <property type="entry name" value="CCDC174-like"/>
</dbReference>
<dbReference type="RefSeq" id="XP_064668877.1">
    <property type="nucleotide sequence ID" value="XM_064813101.1"/>
</dbReference>
<protein>
    <submittedName>
        <fullName evidence="3">Uncharacterized protein</fullName>
    </submittedName>
</protein>
<evidence type="ECO:0000313" key="4">
    <source>
        <dbReference type="Proteomes" id="UP001302812"/>
    </source>
</evidence>
<dbReference type="PANTHER" id="PTHR15885">
    <property type="entry name" value="COILED-COIL DOMAIN-CONTAINING PROTEIN 174"/>
    <property type="match status" value="1"/>
</dbReference>
<keyword evidence="4" id="KW-1185">Reference proteome</keyword>
<organism evidence="3 4">
    <name type="scientific">Canariomyces notabilis</name>
    <dbReference type="NCBI Taxonomy" id="2074819"/>
    <lineage>
        <taxon>Eukaryota</taxon>
        <taxon>Fungi</taxon>
        <taxon>Dikarya</taxon>
        <taxon>Ascomycota</taxon>
        <taxon>Pezizomycotina</taxon>
        <taxon>Sordariomycetes</taxon>
        <taxon>Sordariomycetidae</taxon>
        <taxon>Sordariales</taxon>
        <taxon>Chaetomiaceae</taxon>
        <taxon>Canariomyces</taxon>
    </lineage>
</organism>
<sequence>MPQDPHLYGQRPPKKQKKEMALSSSLAFTSQLSSLLAASSAGTPAVSSAGSATSGRARPSKADVTDLTGVKVKRSAKASAVNNEKAKESKKLNLKSPLGTEESKAELEFARRKMESKARLYAAMKRGDYVGREIGLVDFDRKWAESQQSPTNDTPASSSGSDADSDSDSDPNIDNTIIEYTDEFGRLRRGTRAEKMRMERRLARGAASAAELERMSARPKAPEALIYGDAVQTEAFTARDGMETLEQLARKRDRSPTPPEAVHYEASREIRTKGVGFYQFSKEEAKREEEMKALEEERARTEALRKEREEKAARRRKEIEERRREIGERKAKKLAESFLEGLAKDLAPESGVGESCDGYGVGTEKPT</sequence>
<dbReference type="AlphaFoldDB" id="A0AAN6YQ65"/>
<evidence type="ECO:0000256" key="2">
    <source>
        <dbReference type="SAM" id="MobiDB-lite"/>
    </source>
</evidence>
<gene>
    <name evidence="3" type="ORF">N656DRAFT_755481</name>
</gene>
<keyword evidence="1" id="KW-0175">Coiled coil</keyword>
<dbReference type="GeneID" id="89937226"/>
<feature type="region of interest" description="Disordered" evidence="2">
    <location>
        <begin position="345"/>
        <end position="367"/>
    </location>
</feature>
<evidence type="ECO:0000256" key="1">
    <source>
        <dbReference type="ARBA" id="ARBA00023054"/>
    </source>
</evidence>
<dbReference type="Pfam" id="PF13300">
    <property type="entry name" value="DUF4078"/>
    <property type="match status" value="1"/>
</dbReference>
<feature type="compositionally biased region" description="Low complexity" evidence="2">
    <location>
        <begin position="153"/>
        <end position="162"/>
    </location>
</feature>
<reference evidence="3" key="2">
    <citation type="submission" date="2023-05" db="EMBL/GenBank/DDBJ databases">
        <authorList>
            <consortium name="Lawrence Berkeley National Laboratory"/>
            <person name="Steindorff A."/>
            <person name="Hensen N."/>
            <person name="Bonometti L."/>
            <person name="Westerberg I."/>
            <person name="Brannstrom I.O."/>
            <person name="Guillou S."/>
            <person name="Cros-Aarteil S."/>
            <person name="Calhoun S."/>
            <person name="Haridas S."/>
            <person name="Kuo A."/>
            <person name="Mondo S."/>
            <person name="Pangilinan J."/>
            <person name="Riley R."/>
            <person name="Labutti K."/>
            <person name="Andreopoulos B."/>
            <person name="Lipzen A."/>
            <person name="Chen C."/>
            <person name="Yanf M."/>
            <person name="Daum C."/>
            <person name="Ng V."/>
            <person name="Clum A."/>
            <person name="Ohm R."/>
            <person name="Martin F."/>
            <person name="Silar P."/>
            <person name="Natvig D."/>
            <person name="Lalanne C."/>
            <person name="Gautier V."/>
            <person name="Ament-Velasquez S.L."/>
            <person name="Kruys A."/>
            <person name="Hutchinson M.I."/>
            <person name="Powell A.J."/>
            <person name="Barry K."/>
            <person name="Miller A.N."/>
            <person name="Grigoriev I.V."/>
            <person name="Debuchy R."/>
            <person name="Gladieux P."/>
            <person name="Thoren M.H."/>
            <person name="Johannesson H."/>
        </authorList>
    </citation>
    <scope>NUCLEOTIDE SEQUENCE</scope>
    <source>
        <strain evidence="3">CBS 508.74</strain>
    </source>
</reference>
<feature type="region of interest" description="Disordered" evidence="2">
    <location>
        <begin position="297"/>
        <end position="330"/>
    </location>
</feature>
<dbReference type="Proteomes" id="UP001302812">
    <property type="component" value="Unassembled WGS sequence"/>
</dbReference>
<feature type="compositionally biased region" description="Low complexity" evidence="2">
    <location>
        <begin position="39"/>
        <end position="57"/>
    </location>
</feature>
<feature type="region of interest" description="Disordered" evidence="2">
    <location>
        <begin position="141"/>
        <end position="179"/>
    </location>
</feature>
<evidence type="ECO:0000313" key="3">
    <source>
        <dbReference type="EMBL" id="KAK4111307.1"/>
    </source>
</evidence>
<accession>A0AAN6YQ65</accession>
<name>A0AAN6YQ65_9PEZI</name>
<feature type="region of interest" description="Disordered" evidence="2">
    <location>
        <begin position="1"/>
        <end position="23"/>
    </location>
</feature>